<evidence type="ECO:0000256" key="1">
    <source>
        <dbReference type="ARBA" id="ARBA00022729"/>
    </source>
</evidence>
<evidence type="ECO:0000256" key="4">
    <source>
        <dbReference type="SAM" id="SignalP"/>
    </source>
</evidence>
<dbReference type="Proteomes" id="UP000265566">
    <property type="component" value="Chromosome 6"/>
</dbReference>
<organism evidence="5 8">
    <name type="scientific">Medicago truncatula</name>
    <name type="common">Barrel medic</name>
    <name type="synonym">Medicago tribuloides</name>
    <dbReference type="NCBI Taxonomy" id="3880"/>
    <lineage>
        <taxon>Eukaryota</taxon>
        <taxon>Viridiplantae</taxon>
        <taxon>Streptophyta</taxon>
        <taxon>Embryophyta</taxon>
        <taxon>Tracheophyta</taxon>
        <taxon>Spermatophyta</taxon>
        <taxon>Magnoliopsida</taxon>
        <taxon>eudicotyledons</taxon>
        <taxon>Gunneridae</taxon>
        <taxon>Pentapetalae</taxon>
        <taxon>rosids</taxon>
        <taxon>fabids</taxon>
        <taxon>Fabales</taxon>
        <taxon>Fabaceae</taxon>
        <taxon>Papilionoideae</taxon>
        <taxon>50 kb inversion clade</taxon>
        <taxon>NPAAA clade</taxon>
        <taxon>Hologalegina</taxon>
        <taxon>IRL clade</taxon>
        <taxon>Trifolieae</taxon>
        <taxon>Medicago</taxon>
    </lineage>
</organism>
<reference evidence="7" key="3">
    <citation type="submission" date="2015-04" db="UniProtKB">
        <authorList>
            <consortium name="EnsemblPlants"/>
        </authorList>
    </citation>
    <scope>IDENTIFICATION</scope>
    <source>
        <strain evidence="7">cv. Jemalong A17</strain>
    </source>
</reference>
<keyword evidence="1 4" id="KW-0732">Signal</keyword>
<reference evidence="5 8" key="2">
    <citation type="journal article" date="2014" name="BMC Genomics">
        <title>An improved genome release (version Mt4.0) for the model legume Medicago truncatula.</title>
        <authorList>
            <person name="Tang H."/>
            <person name="Krishnakumar V."/>
            <person name="Bidwell S."/>
            <person name="Rosen B."/>
            <person name="Chan A."/>
            <person name="Zhou S."/>
            <person name="Gentzbittel L."/>
            <person name="Childs K.L."/>
            <person name="Yandell M."/>
            <person name="Gundlach H."/>
            <person name="Mayer K.F."/>
            <person name="Schwartz D.C."/>
            <person name="Town C.D."/>
        </authorList>
    </citation>
    <scope>GENOME REANNOTATION</scope>
    <source>
        <strain evidence="5">A17</strain>
        <strain evidence="7 8">cv. Jemalong A17</strain>
    </source>
</reference>
<protein>
    <submittedName>
        <fullName evidence="5">Plant invertase/pectin methylesterase inhibitor</fullName>
    </submittedName>
    <submittedName>
        <fullName evidence="6">Putative pectinesterase inhibitor domain-containing protein</fullName>
    </submittedName>
</protein>
<dbReference type="Proteomes" id="UP000002051">
    <property type="component" value="Chromosome 6"/>
</dbReference>
<gene>
    <name evidence="5" type="ordered locus">MTR_6g024180</name>
    <name evidence="6" type="ORF">MtrunA17_Chr6g0459811</name>
</gene>
<comment type="similarity">
    <text evidence="3">Belongs to the PMEI family.</text>
</comment>
<dbReference type="PANTHER" id="PTHR36710">
    <property type="entry name" value="PECTINESTERASE INHIBITOR-LIKE"/>
    <property type="match status" value="1"/>
</dbReference>
<reference evidence="6" key="4">
    <citation type="journal article" date="2018" name="Nat. Plants">
        <title>Whole-genome landscape of Medicago truncatula symbiotic genes.</title>
        <authorList>
            <person name="Pecrix Y."/>
            <person name="Gamas P."/>
            <person name="Carrere S."/>
        </authorList>
    </citation>
    <scope>NUCLEOTIDE SEQUENCE</scope>
    <source>
        <tissue evidence="6">Leaves</tissue>
    </source>
</reference>
<dbReference type="Gene3D" id="1.20.140.40">
    <property type="entry name" value="Invertase/pectin methylesterase inhibitor family protein"/>
    <property type="match status" value="1"/>
</dbReference>
<evidence type="ECO:0000313" key="8">
    <source>
        <dbReference type="Proteomes" id="UP000002051"/>
    </source>
</evidence>
<dbReference type="InterPro" id="IPR052421">
    <property type="entry name" value="PCW_Enzyme_Inhibitor"/>
</dbReference>
<evidence type="ECO:0000256" key="2">
    <source>
        <dbReference type="ARBA" id="ARBA00023157"/>
    </source>
</evidence>
<dbReference type="GO" id="GO:0046910">
    <property type="term" value="F:pectinesterase inhibitor activity"/>
    <property type="evidence" value="ECO:0007669"/>
    <property type="project" value="InterPro"/>
</dbReference>
<accession>A0A072U7Z3</accession>
<evidence type="ECO:0000313" key="7">
    <source>
        <dbReference type="EnsemblPlants" id="KEH25491"/>
    </source>
</evidence>
<keyword evidence="2" id="KW-1015">Disulfide bond</keyword>
<keyword evidence="8" id="KW-1185">Reference proteome</keyword>
<evidence type="ECO:0000256" key="3">
    <source>
        <dbReference type="ARBA" id="ARBA00038471"/>
    </source>
</evidence>
<dbReference type="AlphaFoldDB" id="A0A072U7Z3"/>
<proteinExistence type="inferred from homology"/>
<evidence type="ECO:0000313" key="6">
    <source>
        <dbReference type="EMBL" id="RHN50655.1"/>
    </source>
</evidence>
<dbReference type="HOGENOM" id="CLU_099602_1_0_1"/>
<name>A0A072U7Z3_MEDTR</name>
<dbReference type="Gramene" id="rna34965">
    <property type="protein sequence ID" value="RHN50655.1"/>
    <property type="gene ID" value="gene34965"/>
</dbReference>
<sequence>MIHFPSVTIVFLLCVTFLYATKIVDVETIFKEAEEPLFCSTFLKSRPHGVSGDLVSLDKYSIEYVHANITYTVDLIKKLNAQSRDINEEDYYCRCWTHFDLIVYYIVEIQEKTKTGDYTDVQWNADSIITNINNCIYGDSPGDPIFHDTSLLPKYLDVIKKIANIIAIVTIHLS</sequence>
<dbReference type="CDD" id="cd15797">
    <property type="entry name" value="PMEI"/>
    <property type="match status" value="1"/>
</dbReference>
<feature type="signal peptide" evidence="4">
    <location>
        <begin position="1"/>
        <end position="20"/>
    </location>
</feature>
<dbReference type="EnsemblPlants" id="KEH25491">
    <property type="protein sequence ID" value="KEH25491"/>
    <property type="gene ID" value="MTR_6g024180"/>
</dbReference>
<dbReference type="EMBL" id="CM001222">
    <property type="protein sequence ID" value="KEH25491.1"/>
    <property type="molecule type" value="Genomic_DNA"/>
</dbReference>
<dbReference type="NCBIfam" id="TIGR01614">
    <property type="entry name" value="PME_inhib"/>
    <property type="match status" value="1"/>
</dbReference>
<feature type="chain" id="PRO_5014499368" evidence="4">
    <location>
        <begin position="21"/>
        <end position="174"/>
    </location>
</feature>
<dbReference type="EMBL" id="PSQE01000006">
    <property type="protein sequence ID" value="RHN50655.1"/>
    <property type="molecule type" value="Genomic_DNA"/>
</dbReference>
<dbReference type="InterPro" id="IPR034086">
    <property type="entry name" value="PMEI_plant"/>
</dbReference>
<reference evidence="5 8" key="1">
    <citation type="journal article" date="2011" name="Nature">
        <title>The Medicago genome provides insight into the evolution of rhizobial symbioses.</title>
        <authorList>
            <person name="Young N.D."/>
            <person name="Debelle F."/>
            <person name="Oldroyd G.E."/>
            <person name="Geurts R."/>
            <person name="Cannon S.B."/>
            <person name="Udvardi M.K."/>
            <person name="Benedito V.A."/>
            <person name="Mayer K.F."/>
            <person name="Gouzy J."/>
            <person name="Schoof H."/>
            <person name="Van de Peer Y."/>
            <person name="Proost S."/>
            <person name="Cook D.R."/>
            <person name="Meyers B.C."/>
            <person name="Spannagl M."/>
            <person name="Cheung F."/>
            <person name="De Mita S."/>
            <person name="Krishnakumar V."/>
            <person name="Gundlach H."/>
            <person name="Zhou S."/>
            <person name="Mudge J."/>
            <person name="Bharti A.K."/>
            <person name="Murray J.D."/>
            <person name="Naoumkina M.A."/>
            <person name="Rosen B."/>
            <person name="Silverstein K.A."/>
            <person name="Tang H."/>
            <person name="Rombauts S."/>
            <person name="Zhao P.X."/>
            <person name="Zhou P."/>
            <person name="Barbe V."/>
            <person name="Bardou P."/>
            <person name="Bechner M."/>
            <person name="Bellec A."/>
            <person name="Berger A."/>
            <person name="Berges H."/>
            <person name="Bidwell S."/>
            <person name="Bisseling T."/>
            <person name="Choisne N."/>
            <person name="Couloux A."/>
            <person name="Denny R."/>
            <person name="Deshpande S."/>
            <person name="Dai X."/>
            <person name="Doyle J.J."/>
            <person name="Dudez A.M."/>
            <person name="Farmer A.D."/>
            <person name="Fouteau S."/>
            <person name="Franken C."/>
            <person name="Gibelin C."/>
            <person name="Gish J."/>
            <person name="Goldstein S."/>
            <person name="Gonzalez A.J."/>
            <person name="Green P.J."/>
            <person name="Hallab A."/>
            <person name="Hartog M."/>
            <person name="Hua A."/>
            <person name="Humphray S.J."/>
            <person name="Jeong D.H."/>
            <person name="Jing Y."/>
            <person name="Jocker A."/>
            <person name="Kenton S.M."/>
            <person name="Kim D.J."/>
            <person name="Klee K."/>
            <person name="Lai H."/>
            <person name="Lang C."/>
            <person name="Lin S."/>
            <person name="Macmil S.L."/>
            <person name="Magdelenat G."/>
            <person name="Matthews L."/>
            <person name="McCorrison J."/>
            <person name="Monaghan E.L."/>
            <person name="Mun J.H."/>
            <person name="Najar F.Z."/>
            <person name="Nicholson C."/>
            <person name="Noirot C."/>
            <person name="O'Bleness M."/>
            <person name="Paule C.R."/>
            <person name="Poulain J."/>
            <person name="Prion F."/>
            <person name="Qin B."/>
            <person name="Qu C."/>
            <person name="Retzel E.F."/>
            <person name="Riddle C."/>
            <person name="Sallet E."/>
            <person name="Samain S."/>
            <person name="Samson N."/>
            <person name="Sanders I."/>
            <person name="Saurat O."/>
            <person name="Scarpelli C."/>
            <person name="Schiex T."/>
            <person name="Segurens B."/>
            <person name="Severin A.J."/>
            <person name="Sherrier D.J."/>
            <person name="Shi R."/>
            <person name="Sims S."/>
            <person name="Singer S.R."/>
            <person name="Sinharoy S."/>
            <person name="Sterck L."/>
            <person name="Viollet A."/>
            <person name="Wang B.B."/>
            <person name="Wang K."/>
            <person name="Wang M."/>
            <person name="Wang X."/>
            <person name="Warfsmann J."/>
            <person name="Weissenbach J."/>
            <person name="White D.D."/>
            <person name="White J.D."/>
            <person name="Wiley G.B."/>
            <person name="Wincker P."/>
            <person name="Xing Y."/>
            <person name="Yang L."/>
            <person name="Yao Z."/>
            <person name="Ying F."/>
            <person name="Zhai J."/>
            <person name="Zhou L."/>
            <person name="Zuber A."/>
            <person name="Denarie J."/>
            <person name="Dixon R.A."/>
            <person name="May G.D."/>
            <person name="Schwartz D.C."/>
            <person name="Rogers J."/>
            <person name="Quetier F."/>
            <person name="Town C.D."/>
            <person name="Roe B.A."/>
        </authorList>
    </citation>
    <scope>NUCLEOTIDE SEQUENCE [LARGE SCALE GENOMIC DNA]</scope>
    <source>
        <strain evidence="5">A17</strain>
        <strain evidence="7 8">cv. Jemalong A17</strain>
    </source>
</reference>
<dbReference type="InterPro" id="IPR006501">
    <property type="entry name" value="Pectinesterase_inhib_dom"/>
</dbReference>
<dbReference type="SUPFAM" id="SSF101148">
    <property type="entry name" value="Plant invertase/pectin methylesterase inhibitor"/>
    <property type="match status" value="1"/>
</dbReference>
<dbReference type="PANTHER" id="PTHR36710:SF20">
    <property type="entry name" value="PECTINESTERASE INHIBITOR DOMAIN PROTEIN"/>
    <property type="match status" value="1"/>
</dbReference>
<dbReference type="InterPro" id="IPR035513">
    <property type="entry name" value="Invertase/methylesterase_inhib"/>
</dbReference>
<evidence type="ECO:0000313" key="5">
    <source>
        <dbReference type="EMBL" id="KEH25491.1"/>
    </source>
</evidence>